<feature type="region of interest" description="Disordered" evidence="1">
    <location>
        <begin position="1"/>
        <end position="30"/>
    </location>
</feature>
<organism evidence="2 3">
    <name type="scientific">Candidatus Erwinia dacicola</name>
    <dbReference type="NCBI Taxonomy" id="252393"/>
    <lineage>
        <taxon>Bacteria</taxon>
        <taxon>Pseudomonadati</taxon>
        <taxon>Pseudomonadota</taxon>
        <taxon>Gammaproteobacteria</taxon>
        <taxon>Enterobacterales</taxon>
        <taxon>Erwiniaceae</taxon>
        <taxon>Erwinia</taxon>
    </lineage>
</organism>
<dbReference type="AlphaFoldDB" id="A0A328TRI5"/>
<evidence type="ECO:0000313" key="3">
    <source>
        <dbReference type="Proteomes" id="UP000244334"/>
    </source>
</evidence>
<sequence>PRSRKKSGAGEGDGLNREKNRAARPVRKESAGDIPPVITVIIAEAGRIRHAGYCPRIQKLQPAQDTALHVIEQDDTVIPDHAIRILPAVTVILAQQTVLPRPAHQYRARFSLRQAGC</sequence>
<evidence type="ECO:0000313" key="2">
    <source>
        <dbReference type="EMBL" id="RAP73098.1"/>
    </source>
</evidence>
<reference evidence="2" key="1">
    <citation type="submission" date="2018-04" db="EMBL/GenBank/DDBJ databases">
        <title>Genomes of the Obligate Erwinia dacicola and Facultative Enterobacter sp. OLF Endosymbionts of the Olive Fruit fly, Bactrocera oleae.</title>
        <authorList>
            <person name="Estes A.M."/>
            <person name="Hearn D.J."/>
            <person name="Agarwal S."/>
            <person name="Pierson E.A."/>
            <person name="Dunning-Hotopp J.C."/>
        </authorList>
    </citation>
    <scope>NUCLEOTIDE SEQUENCE [LARGE SCALE GENOMIC DNA]</scope>
    <source>
        <strain evidence="2">Oroville</strain>
    </source>
</reference>
<keyword evidence="3" id="KW-1185">Reference proteome</keyword>
<accession>A0A328TRI5</accession>
<dbReference type="Proteomes" id="UP000244334">
    <property type="component" value="Unassembled WGS sequence"/>
</dbReference>
<comment type="caution">
    <text evidence="2">The sequence shown here is derived from an EMBL/GenBank/DDBJ whole genome shotgun (WGS) entry which is preliminary data.</text>
</comment>
<feature type="compositionally biased region" description="Basic and acidic residues" evidence="1">
    <location>
        <begin position="14"/>
        <end position="30"/>
    </location>
</feature>
<proteinExistence type="predicted"/>
<protein>
    <submittedName>
        <fullName evidence="2">Uncharacterized protein</fullName>
    </submittedName>
</protein>
<name>A0A328TRI5_9GAMM</name>
<feature type="non-terminal residue" evidence="2">
    <location>
        <position position="1"/>
    </location>
</feature>
<dbReference type="EMBL" id="LJAM02000004">
    <property type="protein sequence ID" value="RAP73098.1"/>
    <property type="molecule type" value="Genomic_DNA"/>
</dbReference>
<gene>
    <name evidence="2" type="ORF">ACZ87_0066B</name>
</gene>
<evidence type="ECO:0000256" key="1">
    <source>
        <dbReference type="SAM" id="MobiDB-lite"/>
    </source>
</evidence>